<accession>A0ABZ2RR45</accession>
<evidence type="ECO:0000256" key="3">
    <source>
        <dbReference type="ARBA" id="ARBA00009479"/>
    </source>
</evidence>
<evidence type="ECO:0000256" key="8">
    <source>
        <dbReference type="HAMAP-Rule" id="MF_00141"/>
    </source>
</evidence>
<dbReference type="InterPro" id="IPR013185">
    <property type="entry name" value="Transl_elong_KOW-like"/>
</dbReference>
<comment type="function">
    <text evidence="7 8">Involved in peptide bond synthesis. Stimulates efficient translation and peptide-bond synthesis on native or reconstituted 70S ribosomes in vitro. Probably functions indirectly by altering the affinity of the ribosome for aminoacyl-tRNA, thus increasing their reactivity as acceptors for peptidyl transferase.</text>
</comment>
<dbReference type="Pfam" id="PF08207">
    <property type="entry name" value="EFP_N"/>
    <property type="match status" value="1"/>
</dbReference>
<evidence type="ECO:0000256" key="6">
    <source>
        <dbReference type="ARBA" id="ARBA00022917"/>
    </source>
</evidence>
<dbReference type="NCBIfam" id="NF001810">
    <property type="entry name" value="PRK00529.1"/>
    <property type="match status" value="1"/>
</dbReference>
<comment type="subcellular location">
    <subcellularLocation>
        <location evidence="1 8">Cytoplasm</location>
    </subcellularLocation>
</comment>
<dbReference type="PIRSF" id="PIRSF005901">
    <property type="entry name" value="EF-P"/>
    <property type="match status" value="1"/>
</dbReference>
<dbReference type="Gene3D" id="2.30.30.30">
    <property type="match status" value="1"/>
</dbReference>
<dbReference type="SUPFAM" id="SSF50249">
    <property type="entry name" value="Nucleic acid-binding proteins"/>
    <property type="match status" value="2"/>
</dbReference>
<keyword evidence="5 8" id="KW-0251">Elongation factor</keyword>
<dbReference type="Gene3D" id="2.40.50.140">
    <property type="entry name" value="Nucleic acid-binding proteins"/>
    <property type="match status" value="2"/>
</dbReference>
<dbReference type="InterPro" id="IPR015365">
    <property type="entry name" value="Elong-fact-P_C"/>
</dbReference>
<comment type="similarity">
    <text evidence="3 8 10">Belongs to the elongation factor P family.</text>
</comment>
<dbReference type="RefSeq" id="WP_205498571.1">
    <property type="nucleotide sequence ID" value="NZ_CP148066.1"/>
</dbReference>
<dbReference type="InterPro" id="IPR020599">
    <property type="entry name" value="Transl_elong_fac_P/YeiP"/>
</dbReference>
<evidence type="ECO:0000256" key="10">
    <source>
        <dbReference type="RuleBase" id="RU004389"/>
    </source>
</evidence>
<evidence type="ECO:0000256" key="9">
    <source>
        <dbReference type="NCBIfam" id="TIGR00038"/>
    </source>
</evidence>
<sequence length="187" mass="21040">MLNVNEFKPGITFELDGNIYIVLESQHSKQGRGQATVKAKVKDLRSGSTTIKSFTGGDKVKPARIEKVSMDYLYSDGENVILMDQETFEQVEIPLTKLEWEKNFLKPSLKVLVRKYETEILDIELPANIELQVISAPEAVKGNTANNPQKKVIVETEFEVETPMFIKEGETILVSTETGKYVGRSNK</sequence>
<evidence type="ECO:0000259" key="11">
    <source>
        <dbReference type="SMART" id="SM00841"/>
    </source>
</evidence>
<dbReference type="InterPro" id="IPR014722">
    <property type="entry name" value="Rib_uL2_dom2"/>
</dbReference>
<organism evidence="13 14">
    <name type="scientific">[Mycoplasma] gypis</name>
    <dbReference type="NCBI Taxonomy" id="92404"/>
    <lineage>
        <taxon>Bacteria</taxon>
        <taxon>Bacillati</taxon>
        <taxon>Mycoplasmatota</taxon>
        <taxon>Mycoplasmoidales</taxon>
        <taxon>Metamycoplasmataceae</taxon>
        <taxon>Metamycoplasma</taxon>
    </lineage>
</organism>
<reference evidence="13" key="1">
    <citation type="submission" date="2024-03" db="EMBL/GenBank/DDBJ databases">
        <title>Complete genome sequence of Mycoplasma gypis type strain B1/T1.</title>
        <authorList>
            <person name="Spergser J."/>
        </authorList>
    </citation>
    <scope>NUCLEOTIDE SEQUENCE [LARGE SCALE GENOMIC DNA]</scope>
    <source>
        <strain evidence="13">B1/T1</strain>
    </source>
</reference>
<dbReference type="Proteomes" id="UP001460679">
    <property type="component" value="Chromosome"/>
</dbReference>
<feature type="domain" description="Translation elongation factor P/YeiP central" evidence="12">
    <location>
        <begin position="67"/>
        <end position="121"/>
    </location>
</feature>
<keyword evidence="6 8" id="KW-0648">Protein biosynthesis</keyword>
<evidence type="ECO:0000256" key="5">
    <source>
        <dbReference type="ARBA" id="ARBA00022768"/>
    </source>
</evidence>
<dbReference type="InterPro" id="IPR011768">
    <property type="entry name" value="Transl_elongation_fac_P"/>
</dbReference>
<proteinExistence type="inferred from homology"/>
<dbReference type="InterPro" id="IPR012340">
    <property type="entry name" value="NA-bd_OB-fold"/>
</dbReference>
<dbReference type="Pfam" id="PF01132">
    <property type="entry name" value="EFP"/>
    <property type="match status" value="1"/>
</dbReference>
<evidence type="ECO:0000256" key="2">
    <source>
        <dbReference type="ARBA" id="ARBA00004815"/>
    </source>
</evidence>
<protein>
    <recommendedName>
        <fullName evidence="8 9">Elongation factor P</fullName>
        <shortName evidence="8">EF-P</shortName>
    </recommendedName>
</protein>
<dbReference type="NCBIfam" id="TIGR00038">
    <property type="entry name" value="efp"/>
    <property type="match status" value="1"/>
</dbReference>
<comment type="pathway">
    <text evidence="2 8">Protein biosynthesis; polypeptide chain elongation.</text>
</comment>
<keyword evidence="14" id="KW-1185">Reference proteome</keyword>
<dbReference type="InterPro" id="IPR001059">
    <property type="entry name" value="Transl_elong_P/YeiP_cen"/>
</dbReference>
<evidence type="ECO:0000256" key="1">
    <source>
        <dbReference type="ARBA" id="ARBA00004496"/>
    </source>
</evidence>
<dbReference type="PANTHER" id="PTHR30053:SF12">
    <property type="entry name" value="ELONGATION FACTOR P (EF-P) FAMILY PROTEIN"/>
    <property type="match status" value="1"/>
</dbReference>
<dbReference type="SUPFAM" id="SSF50104">
    <property type="entry name" value="Translation proteins SH3-like domain"/>
    <property type="match status" value="1"/>
</dbReference>
<evidence type="ECO:0000313" key="14">
    <source>
        <dbReference type="Proteomes" id="UP001460679"/>
    </source>
</evidence>
<evidence type="ECO:0000256" key="4">
    <source>
        <dbReference type="ARBA" id="ARBA00022490"/>
    </source>
</evidence>
<dbReference type="PANTHER" id="PTHR30053">
    <property type="entry name" value="ELONGATION FACTOR P"/>
    <property type="match status" value="1"/>
</dbReference>
<dbReference type="GO" id="GO:0003746">
    <property type="term" value="F:translation elongation factor activity"/>
    <property type="evidence" value="ECO:0007669"/>
    <property type="project" value="UniProtKB-KW"/>
</dbReference>
<evidence type="ECO:0000256" key="7">
    <source>
        <dbReference type="ARBA" id="ARBA00025469"/>
    </source>
</evidence>
<dbReference type="EMBL" id="CP148066">
    <property type="protein sequence ID" value="WXL28692.1"/>
    <property type="molecule type" value="Genomic_DNA"/>
</dbReference>
<feature type="domain" description="Elongation factor P C-terminal" evidence="11">
    <location>
        <begin position="129"/>
        <end position="184"/>
    </location>
</feature>
<gene>
    <name evidence="8 13" type="primary">efp</name>
    <name evidence="13" type="ORF">WG616_01570</name>
</gene>
<dbReference type="SMART" id="SM00841">
    <property type="entry name" value="Elong-fact-P_C"/>
    <property type="match status" value="1"/>
</dbReference>
<dbReference type="SMART" id="SM01185">
    <property type="entry name" value="EFP"/>
    <property type="match status" value="1"/>
</dbReference>
<dbReference type="InterPro" id="IPR008991">
    <property type="entry name" value="Translation_prot_SH3-like_sf"/>
</dbReference>
<dbReference type="Pfam" id="PF09285">
    <property type="entry name" value="Elong-fact-P_C"/>
    <property type="match status" value="1"/>
</dbReference>
<name>A0ABZ2RR45_9BACT</name>
<evidence type="ECO:0000313" key="13">
    <source>
        <dbReference type="EMBL" id="WXL28692.1"/>
    </source>
</evidence>
<evidence type="ECO:0000259" key="12">
    <source>
        <dbReference type="SMART" id="SM01185"/>
    </source>
</evidence>
<dbReference type="HAMAP" id="MF_00141">
    <property type="entry name" value="EF_P"/>
    <property type="match status" value="1"/>
</dbReference>
<dbReference type="CDD" id="cd04470">
    <property type="entry name" value="S1_EF-P_repeat_1"/>
    <property type="match status" value="1"/>
</dbReference>
<keyword evidence="4 8" id="KW-0963">Cytoplasm</keyword>